<name>A0ACC0J1K4_9ERIC</name>
<organism evidence="1 2">
    <name type="scientific">Camellia lanceoleosa</name>
    <dbReference type="NCBI Taxonomy" id="1840588"/>
    <lineage>
        <taxon>Eukaryota</taxon>
        <taxon>Viridiplantae</taxon>
        <taxon>Streptophyta</taxon>
        <taxon>Embryophyta</taxon>
        <taxon>Tracheophyta</taxon>
        <taxon>Spermatophyta</taxon>
        <taxon>Magnoliopsida</taxon>
        <taxon>eudicotyledons</taxon>
        <taxon>Gunneridae</taxon>
        <taxon>Pentapetalae</taxon>
        <taxon>asterids</taxon>
        <taxon>Ericales</taxon>
        <taxon>Theaceae</taxon>
        <taxon>Camellia</taxon>
    </lineage>
</organism>
<sequence length="1048" mass="114004">MRISGLSFNKFCSFFKVFLHILLCYMSLLQSSILATKVTSRSGGNETDQLALLAFKARVIEDPLQVLSFWNATTHFCHWHGVTCGRRHQRVTKLDLRSQKLAGTLSPHIGNLSFLRALQLQNNSFSGAIPPELGHMRRLQVLRLHNNSITGNIPANLSRCSKLIIFNIYNNMLVGRIPSELGALSKLEIIDISSNNLIGLIPPVFGNFSSLQQLVASKNYLAGSIPDALCRLTSLIYVVVNENSLSGTIPPSLFNHSSIVAIDVGTNQIEGSLPLQFGISLPNLEYLSIHGNQFTGSIPVSISNATNLAFFVVGKNELVGKVPSLEKLQKLQRFAVAFNGLGSGKADDLSFLSSLTNATNLDLLELNQNNFGGVLPESISNLSTKLTDLSLTYNQLSGDVPAGICNLINLENLFLAGNQFTGNIPPSIGLLQKLQELALLENKFSGNIPNSFGNLTLLSKFSLAENKLHGSIPASLGKCKNLVLLDLSANNLSGTIPKEVFDISSLSILLNLSQNHLTGSLPLNIGNLINLGSLDLSENKLLGEIPVTLGSCVKLEILYLQANLFEGTIPSSLRFLRGIQVFDLSRNNLSGKISDYLEGFEFLQKLNLSFNDFDGEVPIKGIFKNASAVSIIGNNKLCGGVPELQLPICNFKGSKKRSIFSLKYVISILCGLLGAILMTCLVYIFWFKKKNKEPCSVSLEHLLMNVSYQGLLKATDGFSSANLVGIGSFGSVYKGILDDGTVVAAKVLNLLHRGASKSFSAECETLRNIRHRNLVKVLTACSGIDYQGNDFKALVYEFMVNGSLDGWLHPNIGEHMVDGMPLSLNLLQRLNIAIDVGSALDYLHHHCQTPIVHCDLKPSNVLLNSEMTAHVSDFGLAKFLLEVSHSNSANQSSSIGIRGSVGYAAPEYGMGSEVSTYGDVYSYGILLFEMFTGKRPTDEMFNENLTLHNFVKIALSDGVERIADPILLKQGEGETSRTATGTRNNWSNVKILETLASIFRIGIACSAEFPRERPNMSDVVAELLVIKDALVGTGKRHGRNRGSVARPV</sequence>
<accession>A0ACC0J1K4</accession>
<comment type="caution">
    <text evidence="1">The sequence shown here is derived from an EMBL/GenBank/DDBJ whole genome shotgun (WGS) entry which is preliminary data.</text>
</comment>
<dbReference type="Proteomes" id="UP001060215">
    <property type="component" value="Chromosome 1"/>
</dbReference>
<evidence type="ECO:0000313" key="1">
    <source>
        <dbReference type="EMBL" id="KAI8031623.1"/>
    </source>
</evidence>
<dbReference type="EMBL" id="CM045758">
    <property type="protein sequence ID" value="KAI8031623.1"/>
    <property type="molecule type" value="Genomic_DNA"/>
</dbReference>
<evidence type="ECO:0000313" key="2">
    <source>
        <dbReference type="Proteomes" id="UP001060215"/>
    </source>
</evidence>
<proteinExistence type="predicted"/>
<reference evidence="1 2" key="1">
    <citation type="journal article" date="2022" name="Plant J.">
        <title>Chromosome-level genome of Camellia lanceoleosa provides a valuable resource for understanding genome evolution and self-incompatibility.</title>
        <authorList>
            <person name="Gong W."/>
            <person name="Xiao S."/>
            <person name="Wang L."/>
            <person name="Liao Z."/>
            <person name="Chang Y."/>
            <person name="Mo W."/>
            <person name="Hu G."/>
            <person name="Li W."/>
            <person name="Zhao G."/>
            <person name="Zhu H."/>
            <person name="Hu X."/>
            <person name="Ji K."/>
            <person name="Xiang X."/>
            <person name="Song Q."/>
            <person name="Yuan D."/>
            <person name="Jin S."/>
            <person name="Zhang L."/>
        </authorList>
    </citation>
    <scope>NUCLEOTIDE SEQUENCE [LARGE SCALE GENOMIC DNA]</scope>
    <source>
        <strain evidence="1">SQ_2022a</strain>
    </source>
</reference>
<keyword evidence="2" id="KW-1185">Reference proteome</keyword>
<gene>
    <name evidence="1" type="ORF">LOK49_LG01G00911</name>
</gene>
<protein>
    <submittedName>
        <fullName evidence="1">LRR receptor-like serine/threonine-protein kinase</fullName>
    </submittedName>
</protein>